<organism evidence="3 4">
    <name type="scientific">Dactylosporangium cerinum</name>
    <dbReference type="NCBI Taxonomy" id="1434730"/>
    <lineage>
        <taxon>Bacteria</taxon>
        <taxon>Bacillati</taxon>
        <taxon>Actinomycetota</taxon>
        <taxon>Actinomycetes</taxon>
        <taxon>Micromonosporales</taxon>
        <taxon>Micromonosporaceae</taxon>
        <taxon>Dactylosporangium</taxon>
    </lineage>
</organism>
<evidence type="ECO:0000313" key="4">
    <source>
        <dbReference type="Proteomes" id="UP001595912"/>
    </source>
</evidence>
<feature type="transmembrane region" description="Helical" evidence="1">
    <location>
        <begin position="55"/>
        <end position="75"/>
    </location>
</feature>
<keyword evidence="1" id="KW-0812">Transmembrane</keyword>
<dbReference type="Pfam" id="PF13796">
    <property type="entry name" value="Sensor"/>
    <property type="match status" value="1"/>
</dbReference>
<evidence type="ECO:0000259" key="2">
    <source>
        <dbReference type="Pfam" id="PF13796"/>
    </source>
</evidence>
<feature type="transmembrane region" description="Helical" evidence="1">
    <location>
        <begin position="29"/>
        <end position="49"/>
    </location>
</feature>
<accession>A0ABV9VMT5</accession>
<sequence length="214" mass="22468">MTATLLETPRTTIASATGLPARVAADTRYVLTGFPLALGGLVLCMTGFVAGVSLAVVWVGVPLMIAAMTLSRVFARAERARIAAVLGKAKAEAEAGQVRQPRHRVAFTDPQAWRDLAHASLRIIPSTVAFSVVVTWWAGVLGGLSWALWGWALPDGQGLPELLGLGDAYLTAVAFYLVAALLFAVTLPVAVHGAARFEARFAQVLLSPAALPEA</sequence>
<dbReference type="InterPro" id="IPR025828">
    <property type="entry name" value="Put_sensor_dom"/>
</dbReference>
<evidence type="ECO:0000256" key="1">
    <source>
        <dbReference type="SAM" id="Phobius"/>
    </source>
</evidence>
<keyword evidence="1" id="KW-1133">Transmembrane helix</keyword>
<keyword evidence="1" id="KW-0472">Membrane</keyword>
<reference evidence="4" key="1">
    <citation type="journal article" date="2019" name="Int. J. Syst. Evol. Microbiol.">
        <title>The Global Catalogue of Microorganisms (GCM) 10K type strain sequencing project: providing services to taxonomists for standard genome sequencing and annotation.</title>
        <authorList>
            <consortium name="The Broad Institute Genomics Platform"/>
            <consortium name="The Broad Institute Genome Sequencing Center for Infectious Disease"/>
            <person name="Wu L."/>
            <person name="Ma J."/>
        </authorList>
    </citation>
    <scope>NUCLEOTIDE SEQUENCE [LARGE SCALE GENOMIC DNA]</scope>
    <source>
        <strain evidence="4">CGMCC 4.7152</strain>
    </source>
</reference>
<feature type="domain" description="Putative sensor" evidence="2">
    <location>
        <begin position="29"/>
        <end position="206"/>
    </location>
</feature>
<proteinExistence type="predicted"/>
<gene>
    <name evidence="3" type="ORF">ACFPIJ_03645</name>
</gene>
<evidence type="ECO:0000313" key="3">
    <source>
        <dbReference type="EMBL" id="MFC4996916.1"/>
    </source>
</evidence>
<dbReference type="Proteomes" id="UP001595912">
    <property type="component" value="Unassembled WGS sequence"/>
</dbReference>
<comment type="caution">
    <text evidence="3">The sequence shown here is derived from an EMBL/GenBank/DDBJ whole genome shotgun (WGS) entry which is preliminary data.</text>
</comment>
<feature type="transmembrane region" description="Helical" evidence="1">
    <location>
        <begin position="128"/>
        <end position="149"/>
    </location>
</feature>
<protein>
    <submittedName>
        <fullName evidence="3">Sensor domain-containing protein</fullName>
    </submittedName>
</protein>
<dbReference type="EMBL" id="JBHSIU010000005">
    <property type="protein sequence ID" value="MFC4996916.1"/>
    <property type="molecule type" value="Genomic_DNA"/>
</dbReference>
<name>A0ABV9VMT5_9ACTN</name>
<keyword evidence="4" id="KW-1185">Reference proteome</keyword>
<feature type="transmembrane region" description="Helical" evidence="1">
    <location>
        <begin position="169"/>
        <end position="191"/>
    </location>
</feature>
<dbReference type="RefSeq" id="WP_380113139.1">
    <property type="nucleotide sequence ID" value="NZ_JBHSIU010000005.1"/>
</dbReference>